<organism evidence="10">
    <name type="scientific">Candidatus Heimdallarchaeum endolithica</name>
    <dbReference type="NCBI Taxonomy" id="2876572"/>
    <lineage>
        <taxon>Archaea</taxon>
        <taxon>Promethearchaeati</taxon>
        <taxon>Candidatus Heimdallarchaeota</taxon>
        <taxon>Candidatus Heimdallarchaeia (ex Rinke et al. 2021) (nom. nud.)</taxon>
        <taxon>Candidatus Heimdallarchaeales</taxon>
        <taxon>Candidatus Heimdallarchaeaceae</taxon>
        <taxon>Candidatus Heimdallarchaeum</taxon>
    </lineage>
</organism>
<dbReference type="GO" id="GO:0046654">
    <property type="term" value="P:tetrahydrofolate biosynthetic process"/>
    <property type="evidence" value="ECO:0007669"/>
    <property type="project" value="TreeGrafter"/>
</dbReference>
<dbReference type="EC" id="2.5.1.15" evidence="4"/>
<evidence type="ECO:0000256" key="4">
    <source>
        <dbReference type="ARBA" id="ARBA00012458"/>
    </source>
</evidence>
<keyword evidence="7" id="KW-0460">Magnesium</keyword>
<dbReference type="InterPro" id="IPR006390">
    <property type="entry name" value="DHP_synth_dom"/>
</dbReference>
<dbReference type="InterPro" id="IPR000489">
    <property type="entry name" value="Pterin-binding_dom"/>
</dbReference>
<comment type="pathway">
    <text evidence="3">Cofactor biosynthesis; tetrahydrofolate biosynthesis; 7,8-dihydrofolate from 2-amino-4-hydroxy-6-hydroxymethyl-7,8-dihydropteridine diphosphate and 4-aminobenzoate: step 1/2.</text>
</comment>
<dbReference type="Pfam" id="PF00809">
    <property type="entry name" value="Pterin_bind"/>
    <property type="match status" value="1"/>
</dbReference>
<dbReference type="EMBL" id="CP084167">
    <property type="protein sequence ID" value="UJG44780.1"/>
    <property type="molecule type" value="Genomic_DNA"/>
</dbReference>
<evidence type="ECO:0000259" key="9">
    <source>
        <dbReference type="Pfam" id="PF00809"/>
    </source>
</evidence>
<dbReference type="InterPro" id="IPR045031">
    <property type="entry name" value="DHP_synth-like"/>
</dbReference>
<comment type="cofactor">
    <cofactor evidence="2">
        <name>Mg(2+)</name>
        <dbReference type="ChEBI" id="CHEBI:18420"/>
    </cofactor>
</comment>
<dbReference type="Gene3D" id="3.20.20.20">
    <property type="entry name" value="Dihydropteroate synthase-like"/>
    <property type="match status" value="1"/>
</dbReference>
<dbReference type="SUPFAM" id="SSF51717">
    <property type="entry name" value="Dihydropteroate synthetase-like"/>
    <property type="match status" value="1"/>
</dbReference>
<keyword evidence="8" id="KW-0289">Folate biosynthesis</keyword>
<reference evidence="10" key="1">
    <citation type="journal article" date="2022" name="Nat. Microbiol.">
        <title>Unique mobile elements and scalable gene flow at the prokaryote-eukaryote boundary revealed by circularized Asgard archaea genomes.</title>
        <authorList>
            <person name="Wu F."/>
            <person name="Speth D.R."/>
            <person name="Philosof A."/>
            <person name="Cremiere A."/>
            <person name="Narayanan A."/>
            <person name="Barco R.A."/>
            <person name="Connon S.A."/>
            <person name="Amend J.P."/>
            <person name="Antoshechkin I.A."/>
            <person name="Orphan V.J."/>
        </authorList>
    </citation>
    <scope>NUCLEOTIDE SEQUENCE</scope>
    <source>
        <strain evidence="10">PR6</strain>
    </source>
</reference>
<proteinExistence type="predicted"/>
<dbReference type="GO" id="GO:0046872">
    <property type="term" value="F:metal ion binding"/>
    <property type="evidence" value="ECO:0007669"/>
    <property type="project" value="UniProtKB-KW"/>
</dbReference>
<dbReference type="GO" id="GO:0046656">
    <property type="term" value="P:folic acid biosynthetic process"/>
    <property type="evidence" value="ECO:0007669"/>
    <property type="project" value="UniProtKB-KW"/>
</dbReference>
<evidence type="ECO:0000256" key="2">
    <source>
        <dbReference type="ARBA" id="ARBA00001946"/>
    </source>
</evidence>
<dbReference type="NCBIfam" id="TIGR01496">
    <property type="entry name" value="DHPS"/>
    <property type="match status" value="1"/>
</dbReference>
<dbReference type="Proteomes" id="UP001200513">
    <property type="component" value="Chromosome"/>
</dbReference>
<evidence type="ECO:0000256" key="1">
    <source>
        <dbReference type="ARBA" id="ARBA00000012"/>
    </source>
</evidence>
<dbReference type="PANTHER" id="PTHR20941">
    <property type="entry name" value="FOLATE SYNTHESIS PROTEINS"/>
    <property type="match status" value="1"/>
</dbReference>
<evidence type="ECO:0000256" key="3">
    <source>
        <dbReference type="ARBA" id="ARBA00004763"/>
    </source>
</evidence>
<dbReference type="GO" id="GO:0004156">
    <property type="term" value="F:dihydropteroate synthase activity"/>
    <property type="evidence" value="ECO:0007669"/>
    <property type="project" value="UniProtKB-EC"/>
</dbReference>
<dbReference type="PANTHER" id="PTHR20941:SF1">
    <property type="entry name" value="FOLIC ACID SYNTHESIS PROTEIN FOL1"/>
    <property type="match status" value="1"/>
</dbReference>
<gene>
    <name evidence="10" type="primary">folP</name>
    <name evidence="10" type="ORF">K9W46_06250</name>
</gene>
<feature type="domain" description="Pterin-binding" evidence="9">
    <location>
        <begin position="22"/>
        <end position="266"/>
    </location>
</feature>
<keyword evidence="6" id="KW-0479">Metal-binding</keyword>
<name>A0A9Y1BU12_9ARCH</name>
<protein>
    <recommendedName>
        <fullName evidence="4">dihydropteroate synthase</fullName>
        <ecNumber evidence="4">2.5.1.15</ecNumber>
    </recommendedName>
</protein>
<keyword evidence="5 10" id="KW-0808">Transferase</keyword>
<comment type="catalytic activity">
    <reaction evidence="1">
        <text>(7,8-dihydropterin-6-yl)methyl diphosphate + 4-aminobenzoate = 7,8-dihydropteroate + diphosphate</text>
        <dbReference type="Rhea" id="RHEA:19949"/>
        <dbReference type="ChEBI" id="CHEBI:17836"/>
        <dbReference type="ChEBI" id="CHEBI:17839"/>
        <dbReference type="ChEBI" id="CHEBI:33019"/>
        <dbReference type="ChEBI" id="CHEBI:72950"/>
        <dbReference type="EC" id="2.5.1.15"/>
    </reaction>
</comment>
<evidence type="ECO:0000256" key="6">
    <source>
        <dbReference type="ARBA" id="ARBA00022723"/>
    </source>
</evidence>
<sequence length="286" mass="31363">MSIKGYLGKIEVGDGLPACIVGIINISEASFYKGSIKTSKEELGKVTMQMINDEASCIDIGAQSTRPIQIYGGEGRVDALTEQEMIKNALHVVLDVVSSYSNVEVSVDTMRYNVAELALKRGVQIINDISGFKKDPKLADLIADYDASAVLMAARKEPGDVFLIPEIIQELKKSLNVGLDAGINKNKISVDPGIGSWEARDYHHDYLIIKKLKEFRTLEKPIYVGISRKTSIGKILNNAPPEDRLYGSIGASVVALINSAHVFRTHDVKETLEAIRVAEAIINYKE</sequence>
<dbReference type="InterPro" id="IPR011005">
    <property type="entry name" value="Dihydropteroate_synth-like_sf"/>
</dbReference>
<evidence type="ECO:0000256" key="5">
    <source>
        <dbReference type="ARBA" id="ARBA00022679"/>
    </source>
</evidence>
<evidence type="ECO:0000313" key="10">
    <source>
        <dbReference type="EMBL" id="UJG44780.1"/>
    </source>
</evidence>
<evidence type="ECO:0000256" key="8">
    <source>
        <dbReference type="ARBA" id="ARBA00022909"/>
    </source>
</evidence>
<accession>A0A9Y1BU12</accession>
<dbReference type="AlphaFoldDB" id="A0A9Y1BU12"/>
<evidence type="ECO:0000256" key="7">
    <source>
        <dbReference type="ARBA" id="ARBA00022842"/>
    </source>
</evidence>